<name>A0A1J9R3F4_9PEZI</name>
<protein>
    <submittedName>
        <fullName evidence="2">Uncharacterized protein</fullName>
    </submittedName>
</protein>
<reference evidence="2 3" key="1">
    <citation type="submission" date="2016-10" db="EMBL/GenBank/DDBJ databases">
        <title>Proteomics and genomics reveal pathogen-plant mechanisms compatible with a hemibiotrophic lifestyle of Diplodia corticola.</title>
        <authorList>
            <person name="Fernandes I."/>
            <person name="De Jonge R."/>
            <person name="Van De Peer Y."/>
            <person name="Devreese B."/>
            <person name="Alves A."/>
            <person name="Esteves A.C."/>
        </authorList>
    </citation>
    <scope>NUCLEOTIDE SEQUENCE [LARGE SCALE GENOMIC DNA]</scope>
    <source>
        <strain evidence="2 3">CBS 112549</strain>
    </source>
</reference>
<proteinExistence type="predicted"/>
<dbReference type="AlphaFoldDB" id="A0A1J9R3F4"/>
<evidence type="ECO:0000256" key="1">
    <source>
        <dbReference type="SAM" id="MobiDB-lite"/>
    </source>
</evidence>
<dbReference type="OrthoDB" id="10550965at2759"/>
<sequence length="93" mass="10793">MSDKESDGPQKSHVDKSKNPKELNPEFEKGDEVTMATGINGKPEKYTVHDDRWNKKDGGYEYQVIKEGEKEVYKQMVGNEEVEWVKEKDMELV</sequence>
<feature type="region of interest" description="Disordered" evidence="1">
    <location>
        <begin position="1"/>
        <end position="50"/>
    </location>
</feature>
<dbReference type="Proteomes" id="UP000183809">
    <property type="component" value="Unassembled WGS sequence"/>
</dbReference>
<organism evidence="2 3">
    <name type="scientific">Diplodia corticola</name>
    <dbReference type="NCBI Taxonomy" id="236234"/>
    <lineage>
        <taxon>Eukaryota</taxon>
        <taxon>Fungi</taxon>
        <taxon>Dikarya</taxon>
        <taxon>Ascomycota</taxon>
        <taxon>Pezizomycotina</taxon>
        <taxon>Dothideomycetes</taxon>
        <taxon>Dothideomycetes incertae sedis</taxon>
        <taxon>Botryosphaeriales</taxon>
        <taxon>Botryosphaeriaceae</taxon>
        <taxon>Diplodia</taxon>
    </lineage>
</organism>
<dbReference type="GeneID" id="31012188"/>
<comment type="caution">
    <text evidence="2">The sequence shown here is derived from an EMBL/GenBank/DDBJ whole genome shotgun (WGS) entry which is preliminary data.</text>
</comment>
<dbReference type="EMBL" id="MNUE01000019">
    <property type="protein sequence ID" value="OJD35113.1"/>
    <property type="molecule type" value="Genomic_DNA"/>
</dbReference>
<accession>A0A1J9R3F4</accession>
<evidence type="ECO:0000313" key="2">
    <source>
        <dbReference type="EMBL" id="OJD35113.1"/>
    </source>
</evidence>
<keyword evidence="3" id="KW-1185">Reference proteome</keyword>
<gene>
    <name evidence="2" type="ORF">BKCO1_19000141</name>
</gene>
<feature type="compositionally biased region" description="Basic and acidic residues" evidence="1">
    <location>
        <begin position="1"/>
        <end position="32"/>
    </location>
</feature>
<dbReference type="RefSeq" id="XP_020131373.1">
    <property type="nucleotide sequence ID" value="XM_020271929.1"/>
</dbReference>
<evidence type="ECO:0000313" key="3">
    <source>
        <dbReference type="Proteomes" id="UP000183809"/>
    </source>
</evidence>